<organism evidence="1 2">
    <name type="scientific">Polaromonas vacuolata</name>
    <dbReference type="NCBI Taxonomy" id="37448"/>
    <lineage>
        <taxon>Bacteria</taxon>
        <taxon>Pseudomonadati</taxon>
        <taxon>Pseudomonadota</taxon>
        <taxon>Betaproteobacteria</taxon>
        <taxon>Burkholderiales</taxon>
        <taxon>Comamonadaceae</taxon>
        <taxon>Polaromonas</taxon>
    </lineage>
</organism>
<dbReference type="PRINTS" id="PR00081">
    <property type="entry name" value="GDHRDH"/>
</dbReference>
<dbReference type="KEGG" id="pvac:HC248_00364"/>
<evidence type="ECO:0000313" key="1">
    <source>
        <dbReference type="EMBL" id="QJC55101.1"/>
    </source>
</evidence>
<dbReference type="InterPro" id="IPR051468">
    <property type="entry name" value="Fungal_SecMetab_SDRs"/>
</dbReference>
<reference evidence="1 2" key="1">
    <citation type="submission" date="2020-04" db="EMBL/GenBank/DDBJ databases">
        <title>Complete genome of a Psychrophilic, Marine, Gas Vacuolate Bacterium Polaromonas vacuolata KCTC 22033T.</title>
        <authorList>
            <person name="Hwang K."/>
            <person name="Kim K.M."/>
        </authorList>
    </citation>
    <scope>NUCLEOTIDE SEQUENCE [LARGE SCALE GENOMIC DNA]</scope>
    <source>
        <strain evidence="1 2">KCTC 22033</strain>
    </source>
</reference>
<dbReference type="RefSeq" id="WP_168921017.1">
    <property type="nucleotide sequence ID" value="NZ_CP051461.1"/>
</dbReference>
<dbReference type="AlphaFoldDB" id="A0A6H2H5F1"/>
<proteinExistence type="predicted"/>
<dbReference type="InterPro" id="IPR002347">
    <property type="entry name" value="SDR_fam"/>
</dbReference>
<dbReference type="InterPro" id="IPR036291">
    <property type="entry name" value="NAD(P)-bd_dom_sf"/>
</dbReference>
<dbReference type="Proteomes" id="UP000502041">
    <property type="component" value="Chromosome"/>
</dbReference>
<dbReference type="SUPFAM" id="SSF51735">
    <property type="entry name" value="NAD(P)-binding Rossmann-fold domains"/>
    <property type="match status" value="1"/>
</dbReference>
<keyword evidence="2" id="KW-1185">Reference proteome</keyword>
<evidence type="ECO:0000313" key="2">
    <source>
        <dbReference type="Proteomes" id="UP000502041"/>
    </source>
</evidence>
<dbReference type="Pfam" id="PF00106">
    <property type="entry name" value="adh_short"/>
    <property type="match status" value="1"/>
</dbReference>
<dbReference type="PANTHER" id="PTHR43544:SF12">
    <property type="entry name" value="NAD(P)-BINDING ROSSMANN-FOLD SUPERFAMILY PROTEIN"/>
    <property type="match status" value="1"/>
</dbReference>
<protein>
    <submittedName>
        <fullName evidence="1">C-factor</fullName>
    </submittedName>
</protein>
<dbReference type="Gene3D" id="3.40.50.720">
    <property type="entry name" value="NAD(P)-binding Rossmann-like Domain"/>
    <property type="match status" value="1"/>
</dbReference>
<dbReference type="PANTHER" id="PTHR43544">
    <property type="entry name" value="SHORT-CHAIN DEHYDROGENASE/REDUCTASE"/>
    <property type="match status" value="1"/>
</dbReference>
<dbReference type="GO" id="GO:0016491">
    <property type="term" value="F:oxidoreductase activity"/>
    <property type="evidence" value="ECO:0007669"/>
    <property type="project" value="TreeGrafter"/>
</dbReference>
<accession>A0A6H2H5F1</accession>
<dbReference type="EMBL" id="CP051461">
    <property type="protein sequence ID" value="QJC55101.1"/>
    <property type="molecule type" value="Genomic_DNA"/>
</dbReference>
<dbReference type="GO" id="GO:0005737">
    <property type="term" value="C:cytoplasm"/>
    <property type="evidence" value="ECO:0007669"/>
    <property type="project" value="TreeGrafter"/>
</dbReference>
<sequence length="279" mass="28585">MTEALNTPNNNSAADASAIDASALDAEVNAEVNTAVIPLTSGEKNEGLAVVIGAGGGLGAAMLAQLKADGIYADVLGISRDAANGLAMDYLDEASIASAASTIAAHCAAHGQSLRLLIVATGFLHGPQGQPERSWTQLDAAYLQHVFAINTLGPALVMKHFFPLLPKQGRCVAGFFSAKVGSIGDNSLGGWYGYRASKAALNQLVKTASIELTRRNRQSVCVSLHPGTVATALSQPFAKTGLTVRPAPLAATALLQVLAGVTTADSGCLLDYLGGRLGF</sequence>
<gene>
    <name evidence="1" type="primary">csgA</name>
    <name evidence="1" type="ORF">HC248_00364</name>
</gene>
<name>A0A6H2H5F1_9BURK</name>